<dbReference type="GO" id="GO:0016342">
    <property type="term" value="C:catenin complex"/>
    <property type="evidence" value="ECO:0007669"/>
    <property type="project" value="TreeGrafter"/>
</dbReference>
<evidence type="ECO:0000256" key="5">
    <source>
        <dbReference type="ARBA" id="ARBA00022837"/>
    </source>
</evidence>
<evidence type="ECO:0000256" key="3">
    <source>
        <dbReference type="ARBA" id="ARBA00022692"/>
    </source>
</evidence>
<dbReference type="InterPro" id="IPR039808">
    <property type="entry name" value="Cadherin"/>
</dbReference>
<dbReference type="InterPro" id="IPR015919">
    <property type="entry name" value="Cadherin-like_sf"/>
</dbReference>
<evidence type="ECO:0000256" key="4">
    <source>
        <dbReference type="ARBA" id="ARBA00022737"/>
    </source>
</evidence>
<feature type="chain" id="PRO_5019348543" evidence="12">
    <location>
        <begin position="28"/>
        <end position="292"/>
    </location>
</feature>
<dbReference type="GO" id="GO:0008013">
    <property type="term" value="F:beta-catenin binding"/>
    <property type="evidence" value="ECO:0007669"/>
    <property type="project" value="TreeGrafter"/>
</dbReference>
<dbReference type="CDD" id="cd11304">
    <property type="entry name" value="Cadherin_repeat"/>
    <property type="match status" value="1"/>
</dbReference>
<dbReference type="Pfam" id="PF00028">
    <property type="entry name" value="Cadherin"/>
    <property type="match status" value="1"/>
</dbReference>
<feature type="compositionally biased region" description="Low complexity" evidence="10">
    <location>
        <begin position="247"/>
        <end position="257"/>
    </location>
</feature>
<evidence type="ECO:0000256" key="2">
    <source>
        <dbReference type="ARBA" id="ARBA00022475"/>
    </source>
</evidence>
<evidence type="ECO:0000256" key="12">
    <source>
        <dbReference type="SAM" id="SignalP"/>
    </source>
</evidence>
<dbReference type="GO" id="GO:0005912">
    <property type="term" value="C:adherens junction"/>
    <property type="evidence" value="ECO:0007669"/>
    <property type="project" value="TreeGrafter"/>
</dbReference>
<dbReference type="GO" id="GO:0005509">
    <property type="term" value="F:calcium ion binding"/>
    <property type="evidence" value="ECO:0007669"/>
    <property type="project" value="UniProtKB-UniRule"/>
</dbReference>
<protein>
    <submittedName>
        <fullName evidence="14">Cadherin 24</fullName>
    </submittedName>
</protein>
<dbReference type="GO" id="GO:0007156">
    <property type="term" value="P:homophilic cell adhesion via plasma membrane adhesion molecules"/>
    <property type="evidence" value="ECO:0007669"/>
    <property type="project" value="InterPro"/>
</dbReference>
<keyword evidence="12" id="KW-0732">Signal</keyword>
<dbReference type="GO" id="GO:0034332">
    <property type="term" value="P:adherens junction organization"/>
    <property type="evidence" value="ECO:0007669"/>
    <property type="project" value="TreeGrafter"/>
</dbReference>
<dbReference type="GO" id="GO:0007043">
    <property type="term" value="P:cell-cell junction assembly"/>
    <property type="evidence" value="ECO:0007669"/>
    <property type="project" value="TreeGrafter"/>
</dbReference>
<dbReference type="PROSITE" id="PS50268">
    <property type="entry name" value="CADHERIN_2"/>
    <property type="match status" value="1"/>
</dbReference>
<evidence type="ECO:0000256" key="8">
    <source>
        <dbReference type="PROSITE-ProRule" id="PRU00043"/>
    </source>
</evidence>
<evidence type="ECO:0000313" key="15">
    <source>
        <dbReference type="Proteomes" id="UP000291022"/>
    </source>
</evidence>
<feature type="signal peptide" evidence="12">
    <location>
        <begin position="1"/>
        <end position="27"/>
    </location>
</feature>
<dbReference type="Gene3D" id="4.10.900.10">
    <property type="entry name" value="TCF3-CBD (Catenin binding domain)"/>
    <property type="match status" value="1"/>
</dbReference>
<reference evidence="14" key="3">
    <citation type="submission" date="2025-09" db="UniProtKB">
        <authorList>
            <consortium name="Ensembl"/>
        </authorList>
    </citation>
    <scope>IDENTIFICATION</scope>
</reference>
<evidence type="ECO:0000256" key="7">
    <source>
        <dbReference type="ARBA" id="ARBA00023136"/>
    </source>
</evidence>
<dbReference type="PANTHER" id="PTHR24027:SF272">
    <property type="entry name" value="CADHERIN-24"/>
    <property type="match status" value="1"/>
</dbReference>
<dbReference type="AlphaFoldDB" id="A0A452QP80"/>
<evidence type="ECO:0000259" key="13">
    <source>
        <dbReference type="PROSITE" id="PS50268"/>
    </source>
</evidence>
<keyword evidence="3 11" id="KW-0812">Transmembrane</keyword>
<evidence type="ECO:0000256" key="11">
    <source>
        <dbReference type="SAM" id="Phobius"/>
    </source>
</evidence>
<keyword evidence="6 11" id="KW-1133">Transmembrane helix</keyword>
<gene>
    <name evidence="14" type="primary">CDH24</name>
</gene>
<keyword evidence="15" id="KW-1185">Reference proteome</keyword>
<evidence type="ECO:0000256" key="10">
    <source>
        <dbReference type="SAM" id="MobiDB-lite"/>
    </source>
</evidence>
<dbReference type="Ensembl" id="ENSUAMT00000008227.1">
    <property type="protein sequence ID" value="ENSUAMP00000007265.1"/>
    <property type="gene ID" value="ENSUAMG00000006295.1"/>
</dbReference>
<reference evidence="14" key="2">
    <citation type="submission" date="2025-08" db="UniProtKB">
        <authorList>
            <consortium name="Ensembl"/>
        </authorList>
    </citation>
    <scope>IDENTIFICATION</scope>
</reference>
<dbReference type="SUPFAM" id="SSF49313">
    <property type="entry name" value="Cadherin-like"/>
    <property type="match status" value="1"/>
</dbReference>
<name>A0A452QP80_URSAM</name>
<dbReference type="Gene3D" id="2.60.40.60">
    <property type="entry name" value="Cadherins"/>
    <property type="match status" value="1"/>
</dbReference>
<accession>A0A452QP80</accession>
<evidence type="ECO:0000313" key="14">
    <source>
        <dbReference type="Ensembl" id="ENSUAMP00000007265.1"/>
    </source>
</evidence>
<evidence type="ECO:0000256" key="6">
    <source>
        <dbReference type="ARBA" id="ARBA00022989"/>
    </source>
</evidence>
<dbReference type="PANTHER" id="PTHR24027">
    <property type="entry name" value="CADHERIN-23"/>
    <property type="match status" value="1"/>
</dbReference>
<comment type="function">
    <text evidence="9">Cadherins are calcium-dependent cell adhesion proteins.</text>
</comment>
<evidence type="ECO:0000256" key="1">
    <source>
        <dbReference type="ARBA" id="ARBA00004251"/>
    </source>
</evidence>
<keyword evidence="4" id="KW-0677">Repeat</keyword>
<dbReference type="GO" id="GO:0016339">
    <property type="term" value="P:calcium-dependent cell-cell adhesion via plasma membrane cell adhesion molecules"/>
    <property type="evidence" value="ECO:0007669"/>
    <property type="project" value="TreeGrafter"/>
</dbReference>
<dbReference type="GO" id="GO:0044331">
    <property type="term" value="P:cell-cell adhesion mediated by cadherin"/>
    <property type="evidence" value="ECO:0007669"/>
    <property type="project" value="TreeGrafter"/>
</dbReference>
<sequence>MWGLVRLLLAWLGGWGCMGRLAAPARAWTGSRGSPGPVLLRNRRSWVWNQFFVIEEYAGPEPVLIGKLHSDVDRGEGRTKYLLTGEGAGTVFVIDEATGNIHVTKSLDREEKAQYVLLAQAVDRASNRPLEPPTGALLAIITCVGTLLALVVLFAALRRQKQEALMVLEEEDVRENIITYDDEGGGEEDTEAFDISALQNPDGAPRPPGPADVAQLLALRLREADDDPSVPPYDSVQVYGYEGRGSSCGSLSSLGSGSEAGGAPGPAEPLDDWGPLFRTLAELYGAKEPPAP</sequence>
<dbReference type="SMART" id="SM00112">
    <property type="entry name" value="CA"/>
    <property type="match status" value="1"/>
</dbReference>
<dbReference type="Pfam" id="PF01049">
    <property type="entry name" value="CADH_Y-type_LIR"/>
    <property type="match status" value="1"/>
</dbReference>
<reference evidence="15" key="1">
    <citation type="submission" date="2016-06" db="EMBL/GenBank/DDBJ databases">
        <title>De novo assembly and RNA-Seq shows season-dependent expression and editing in black bear kidneys.</title>
        <authorList>
            <person name="Korstanje R."/>
            <person name="Srivastava A."/>
            <person name="Sarsani V.K."/>
            <person name="Sheehan S.M."/>
            <person name="Seger R.L."/>
            <person name="Barter M.E."/>
            <person name="Lindqvist C."/>
            <person name="Brody L.C."/>
            <person name="Mullikin J.C."/>
        </authorList>
    </citation>
    <scope>NUCLEOTIDE SEQUENCE [LARGE SCALE GENOMIC DNA]</scope>
</reference>
<dbReference type="FunFam" id="4.10.900.10:FF:000010">
    <property type="entry name" value="Cadherin 24"/>
    <property type="match status" value="1"/>
</dbReference>
<evidence type="ECO:0000256" key="9">
    <source>
        <dbReference type="RuleBase" id="RU004357"/>
    </source>
</evidence>
<feature type="transmembrane region" description="Helical" evidence="11">
    <location>
        <begin position="136"/>
        <end position="157"/>
    </location>
</feature>
<dbReference type="Proteomes" id="UP000291022">
    <property type="component" value="Unassembled WGS sequence"/>
</dbReference>
<dbReference type="GO" id="GO:0000902">
    <property type="term" value="P:cell morphogenesis"/>
    <property type="evidence" value="ECO:0007669"/>
    <property type="project" value="TreeGrafter"/>
</dbReference>
<keyword evidence="5 8" id="KW-0106">Calcium</keyword>
<dbReference type="GO" id="GO:0045296">
    <property type="term" value="F:cadherin binding"/>
    <property type="evidence" value="ECO:0007669"/>
    <property type="project" value="TreeGrafter"/>
</dbReference>
<feature type="region of interest" description="Disordered" evidence="10">
    <location>
        <begin position="247"/>
        <end position="273"/>
    </location>
</feature>
<dbReference type="GeneTree" id="ENSGT00940000159567"/>
<dbReference type="InterPro" id="IPR027397">
    <property type="entry name" value="Catenin-bd_sf"/>
</dbReference>
<organism evidence="14 15">
    <name type="scientific">Ursus americanus</name>
    <name type="common">American black bear</name>
    <name type="synonym">Euarctos americanus</name>
    <dbReference type="NCBI Taxonomy" id="9643"/>
    <lineage>
        <taxon>Eukaryota</taxon>
        <taxon>Metazoa</taxon>
        <taxon>Chordata</taxon>
        <taxon>Craniata</taxon>
        <taxon>Vertebrata</taxon>
        <taxon>Euteleostomi</taxon>
        <taxon>Mammalia</taxon>
        <taxon>Eutheria</taxon>
        <taxon>Laurasiatheria</taxon>
        <taxon>Carnivora</taxon>
        <taxon>Caniformia</taxon>
        <taxon>Ursidae</taxon>
        <taxon>Ursus</taxon>
    </lineage>
</organism>
<feature type="domain" description="Cadherin" evidence="13">
    <location>
        <begin position="70"/>
        <end position="193"/>
    </location>
</feature>
<keyword evidence="7 11" id="KW-0472">Membrane</keyword>
<comment type="subcellular location">
    <subcellularLocation>
        <location evidence="1">Cell membrane</location>
        <topology evidence="1">Single-pass type I membrane protein</topology>
    </subcellularLocation>
</comment>
<dbReference type="InterPro" id="IPR000233">
    <property type="entry name" value="Cadherin_Y-type_LIR"/>
</dbReference>
<keyword evidence="2" id="KW-1003">Cell membrane</keyword>
<dbReference type="GO" id="GO:0016477">
    <property type="term" value="P:cell migration"/>
    <property type="evidence" value="ECO:0007669"/>
    <property type="project" value="TreeGrafter"/>
</dbReference>
<dbReference type="FunFam" id="2.60.40.60:FF:000009">
    <property type="entry name" value="Cadherin 24"/>
    <property type="match status" value="1"/>
</dbReference>
<proteinExistence type="predicted"/>
<dbReference type="InterPro" id="IPR002126">
    <property type="entry name" value="Cadherin-like_dom"/>
</dbReference>